<proteinExistence type="predicted"/>
<dbReference type="InterPro" id="IPR054416">
    <property type="entry name" value="GST_UstS-like_C"/>
</dbReference>
<keyword evidence="3" id="KW-1185">Reference proteome</keyword>
<dbReference type="AlphaFoldDB" id="A0AAD5VA15"/>
<sequence>MSDSTIILYDIPGRSTESKAWSPNTWNTRFALNFKGLSYRTEWIEYPDIEALAKKIGALPTTKKTDGRDHYTLPIIYDPSTQTVIADSTPIALYLEKTYPSPPLFPPNTLNLTVAFPAALGTQFSAALFQIVIYHTWKNLNDAGRTYFRETREADFGKKLEDFAPEGDAGKPTWDAAEAAFNTLNRWFTAAGTAPETTFISGNQIGYADLVIAARLIWARVVFGSDSKEWATIATWNDGKWGKYLKHFEKYETVV</sequence>
<dbReference type="PROSITE" id="PS50404">
    <property type="entry name" value="GST_NTER"/>
    <property type="match status" value="1"/>
</dbReference>
<name>A0AAD5VA15_9APHY</name>
<dbReference type="InterPro" id="IPR004045">
    <property type="entry name" value="Glutathione_S-Trfase_N"/>
</dbReference>
<dbReference type="EMBL" id="JANAWD010000035">
    <property type="protein sequence ID" value="KAJ3489988.1"/>
    <property type="molecule type" value="Genomic_DNA"/>
</dbReference>
<feature type="domain" description="GST N-terminal" evidence="1">
    <location>
        <begin position="12"/>
        <end position="103"/>
    </location>
</feature>
<dbReference type="SUPFAM" id="SSF47616">
    <property type="entry name" value="GST C-terminal domain-like"/>
    <property type="match status" value="1"/>
</dbReference>
<dbReference type="InterPro" id="IPR036282">
    <property type="entry name" value="Glutathione-S-Trfase_C_sf"/>
</dbReference>
<dbReference type="Gene3D" id="1.20.1050.10">
    <property type="match status" value="1"/>
</dbReference>
<organism evidence="2 3">
    <name type="scientific">Meripilus lineatus</name>
    <dbReference type="NCBI Taxonomy" id="2056292"/>
    <lineage>
        <taxon>Eukaryota</taxon>
        <taxon>Fungi</taxon>
        <taxon>Dikarya</taxon>
        <taxon>Basidiomycota</taxon>
        <taxon>Agaricomycotina</taxon>
        <taxon>Agaricomycetes</taxon>
        <taxon>Polyporales</taxon>
        <taxon>Meripilaceae</taxon>
        <taxon>Meripilus</taxon>
    </lineage>
</organism>
<dbReference type="InterPro" id="IPR036249">
    <property type="entry name" value="Thioredoxin-like_sf"/>
</dbReference>
<reference evidence="2" key="1">
    <citation type="submission" date="2022-07" db="EMBL/GenBank/DDBJ databases">
        <title>Genome Sequence of Physisporinus lineatus.</title>
        <authorList>
            <person name="Buettner E."/>
        </authorList>
    </citation>
    <scope>NUCLEOTIDE SEQUENCE</scope>
    <source>
        <strain evidence="2">VT162</strain>
    </source>
</reference>
<gene>
    <name evidence="2" type="ORF">NLI96_g1744</name>
</gene>
<dbReference type="Proteomes" id="UP001212997">
    <property type="component" value="Unassembled WGS sequence"/>
</dbReference>
<evidence type="ECO:0000313" key="3">
    <source>
        <dbReference type="Proteomes" id="UP001212997"/>
    </source>
</evidence>
<accession>A0AAD5VA15</accession>
<evidence type="ECO:0000313" key="2">
    <source>
        <dbReference type="EMBL" id="KAJ3489988.1"/>
    </source>
</evidence>
<evidence type="ECO:0000259" key="1">
    <source>
        <dbReference type="PROSITE" id="PS50404"/>
    </source>
</evidence>
<protein>
    <recommendedName>
        <fullName evidence="1">GST N-terminal domain-containing protein</fullName>
    </recommendedName>
</protein>
<comment type="caution">
    <text evidence="2">The sequence shown here is derived from an EMBL/GenBank/DDBJ whole genome shotgun (WGS) entry which is preliminary data.</text>
</comment>
<dbReference type="Gene3D" id="3.40.30.10">
    <property type="entry name" value="Glutaredoxin"/>
    <property type="match status" value="1"/>
</dbReference>
<dbReference type="Pfam" id="PF22041">
    <property type="entry name" value="GST_C_7"/>
    <property type="match status" value="1"/>
</dbReference>
<dbReference type="Pfam" id="PF13409">
    <property type="entry name" value="GST_N_2"/>
    <property type="match status" value="1"/>
</dbReference>
<dbReference type="SUPFAM" id="SSF52833">
    <property type="entry name" value="Thioredoxin-like"/>
    <property type="match status" value="1"/>
</dbReference>